<dbReference type="InterPro" id="IPR036271">
    <property type="entry name" value="Tet_transcr_reg_TetR-rel_C_sf"/>
</dbReference>
<dbReference type="EMBL" id="CP108482">
    <property type="protein sequence ID" value="WUS60073.1"/>
    <property type="molecule type" value="Genomic_DNA"/>
</dbReference>
<feature type="compositionally biased region" description="Low complexity" evidence="5">
    <location>
        <begin position="156"/>
        <end position="166"/>
    </location>
</feature>
<reference evidence="7 8" key="1">
    <citation type="submission" date="2022-10" db="EMBL/GenBank/DDBJ databases">
        <title>The complete genomes of actinobacterial strains from the NBC collection.</title>
        <authorList>
            <person name="Joergensen T.S."/>
            <person name="Alvarez Arevalo M."/>
            <person name="Sterndorff E.B."/>
            <person name="Faurdal D."/>
            <person name="Vuksanovic O."/>
            <person name="Mourched A.-S."/>
            <person name="Charusanti P."/>
            <person name="Shaw S."/>
            <person name="Blin K."/>
            <person name="Weber T."/>
        </authorList>
    </citation>
    <scope>NUCLEOTIDE SEQUENCE [LARGE SCALE GENOMIC DNA]</scope>
    <source>
        <strain evidence="7 8">NBC_01247</strain>
    </source>
</reference>
<dbReference type="PROSITE" id="PS50977">
    <property type="entry name" value="HTH_TETR_2"/>
    <property type="match status" value="1"/>
</dbReference>
<dbReference type="Pfam" id="PF00440">
    <property type="entry name" value="TetR_N"/>
    <property type="match status" value="1"/>
</dbReference>
<dbReference type="SUPFAM" id="SSF48498">
    <property type="entry name" value="Tetracyclin repressor-like, C-terminal domain"/>
    <property type="match status" value="1"/>
</dbReference>
<evidence type="ECO:0000256" key="1">
    <source>
        <dbReference type="ARBA" id="ARBA00023015"/>
    </source>
</evidence>
<evidence type="ECO:0000256" key="4">
    <source>
        <dbReference type="PROSITE-ProRule" id="PRU00335"/>
    </source>
</evidence>
<accession>A0ABZ1WH36</accession>
<dbReference type="Pfam" id="PF13305">
    <property type="entry name" value="TetR_C_33"/>
    <property type="match status" value="1"/>
</dbReference>
<evidence type="ECO:0000313" key="8">
    <source>
        <dbReference type="Proteomes" id="UP001432014"/>
    </source>
</evidence>
<feature type="compositionally biased region" description="Pro residues" evidence="5">
    <location>
        <begin position="1"/>
        <end position="11"/>
    </location>
</feature>
<feature type="domain" description="HTH tetR-type" evidence="6">
    <location>
        <begin position="30"/>
        <end position="91"/>
    </location>
</feature>
<protein>
    <submittedName>
        <fullName evidence="7">TetR/AcrR family transcriptional regulator</fullName>
    </submittedName>
</protein>
<name>A0ABZ1WH36_9ACTN</name>
<evidence type="ECO:0000256" key="5">
    <source>
        <dbReference type="SAM" id="MobiDB-lite"/>
    </source>
</evidence>
<dbReference type="InterPro" id="IPR025996">
    <property type="entry name" value="MT1864/Rv1816-like_C"/>
</dbReference>
<dbReference type="InterPro" id="IPR001647">
    <property type="entry name" value="HTH_TetR"/>
</dbReference>
<dbReference type="RefSeq" id="WP_329493843.1">
    <property type="nucleotide sequence ID" value="NZ_CP108460.1"/>
</dbReference>
<sequence length="243" mass="25672">MPKQPSDPAPAPDQGEQAPTRHRNRRGEGPRLREEIVRAATAIIVRTGSDQAVTLRSVAREVGIAAPSIYAHFADRDAIVDAVVVESLTQLRESVLGASDGYQDPVEALLAGCAAYVEFGTREPARYRLLFGSPRAKQEESPCDPEGFAGIGGPDADGVDGADSASPGASHGLLAFQTLVDSLEACARAGRSAGDDPFGDAVALWTALHGQVTLRAGLPNFPWPPTDTVEQLVRRLGRITPET</sequence>
<feature type="DNA-binding region" description="H-T-H motif" evidence="4">
    <location>
        <begin position="54"/>
        <end position="73"/>
    </location>
</feature>
<feature type="region of interest" description="Disordered" evidence="5">
    <location>
        <begin position="136"/>
        <end position="166"/>
    </location>
</feature>
<evidence type="ECO:0000256" key="3">
    <source>
        <dbReference type="ARBA" id="ARBA00023163"/>
    </source>
</evidence>
<keyword evidence="8" id="KW-1185">Reference proteome</keyword>
<gene>
    <name evidence="7" type="ORF">OG469_34020</name>
</gene>
<keyword evidence="2 4" id="KW-0238">DNA-binding</keyword>
<dbReference type="InterPro" id="IPR050109">
    <property type="entry name" value="HTH-type_TetR-like_transc_reg"/>
</dbReference>
<proteinExistence type="predicted"/>
<dbReference type="Gene3D" id="1.10.357.10">
    <property type="entry name" value="Tetracycline Repressor, domain 2"/>
    <property type="match status" value="1"/>
</dbReference>
<evidence type="ECO:0000259" key="6">
    <source>
        <dbReference type="PROSITE" id="PS50977"/>
    </source>
</evidence>
<evidence type="ECO:0000313" key="7">
    <source>
        <dbReference type="EMBL" id="WUS60073.1"/>
    </source>
</evidence>
<dbReference type="Proteomes" id="UP001432014">
    <property type="component" value="Chromosome"/>
</dbReference>
<organism evidence="7 8">
    <name type="scientific">Kitasatospora herbaricolor</name>
    <dbReference type="NCBI Taxonomy" id="68217"/>
    <lineage>
        <taxon>Bacteria</taxon>
        <taxon>Bacillati</taxon>
        <taxon>Actinomycetota</taxon>
        <taxon>Actinomycetes</taxon>
        <taxon>Kitasatosporales</taxon>
        <taxon>Streptomycetaceae</taxon>
        <taxon>Kitasatospora</taxon>
    </lineage>
</organism>
<evidence type="ECO:0000256" key="2">
    <source>
        <dbReference type="ARBA" id="ARBA00023125"/>
    </source>
</evidence>
<keyword evidence="3" id="KW-0804">Transcription</keyword>
<dbReference type="PANTHER" id="PTHR30055:SF146">
    <property type="entry name" value="HTH-TYPE TRANSCRIPTIONAL DUAL REGULATOR CECR"/>
    <property type="match status" value="1"/>
</dbReference>
<dbReference type="PANTHER" id="PTHR30055">
    <property type="entry name" value="HTH-TYPE TRANSCRIPTIONAL REGULATOR RUTR"/>
    <property type="match status" value="1"/>
</dbReference>
<dbReference type="SUPFAM" id="SSF46689">
    <property type="entry name" value="Homeodomain-like"/>
    <property type="match status" value="1"/>
</dbReference>
<keyword evidence="1" id="KW-0805">Transcription regulation</keyword>
<dbReference type="InterPro" id="IPR009057">
    <property type="entry name" value="Homeodomain-like_sf"/>
</dbReference>
<feature type="region of interest" description="Disordered" evidence="5">
    <location>
        <begin position="1"/>
        <end position="31"/>
    </location>
</feature>